<organism evidence="3 4">
    <name type="scientific">Acetoanaerobium pronyense</name>
    <dbReference type="NCBI Taxonomy" id="1482736"/>
    <lineage>
        <taxon>Bacteria</taxon>
        <taxon>Bacillati</taxon>
        <taxon>Bacillota</taxon>
        <taxon>Clostridia</taxon>
        <taxon>Peptostreptococcales</taxon>
        <taxon>Filifactoraceae</taxon>
        <taxon>Acetoanaerobium</taxon>
    </lineage>
</organism>
<sequence length="275" mass="29964">MSSTVISNSMRTDRLPHIWCPGCGHGIMMRSIAVAIEELKLDKDKVCIVSGIGCSSRASGYMDFNTLHTTHGRALAFATGVKFANPDLHVIVVSGDGDASAIGGNHLIHACRRNIDITTIIFNNNIYGMTGGQFSPTTPMGDKGTTAPFGNIDKSFDICKLAEGAGATYVARSTAYHAKQMTDYVKKGIQHKGFALIEGMSTCPTYYGRKNKKGGAVELLEGLKNTFVDIKVKDKLAPEKLEGKLFMGEFKNTIEPEYNEQYNKIMEMFSAGRDE</sequence>
<accession>A0ABS4KLT7</accession>
<keyword evidence="4" id="KW-1185">Reference proteome</keyword>
<dbReference type="GO" id="GO:0047553">
    <property type="term" value="F:2-oxoglutarate synthase activity"/>
    <property type="evidence" value="ECO:0007669"/>
    <property type="project" value="UniProtKB-EC"/>
</dbReference>
<dbReference type="InterPro" id="IPR011766">
    <property type="entry name" value="TPP_enzyme_TPP-bd"/>
</dbReference>
<proteinExistence type="predicted"/>
<evidence type="ECO:0000259" key="2">
    <source>
        <dbReference type="Pfam" id="PF02775"/>
    </source>
</evidence>
<dbReference type="EC" id="1.2.7.11" evidence="3"/>
<dbReference type="RefSeq" id="WP_245330841.1">
    <property type="nucleotide sequence ID" value="NZ_JAGGLI010000023.1"/>
</dbReference>
<dbReference type="Pfam" id="PF02775">
    <property type="entry name" value="TPP_enzyme_C"/>
    <property type="match status" value="1"/>
</dbReference>
<dbReference type="InterPro" id="IPR051457">
    <property type="entry name" value="2-oxoacid:Fd_oxidoreductase"/>
</dbReference>
<evidence type="ECO:0000256" key="1">
    <source>
        <dbReference type="ARBA" id="ARBA00023002"/>
    </source>
</evidence>
<dbReference type="Proteomes" id="UP001314903">
    <property type="component" value="Unassembled WGS sequence"/>
</dbReference>
<dbReference type="EC" id="1.2.7.3" evidence="3"/>
<protein>
    <submittedName>
        <fullName evidence="3">2-oxoglutarate ferredoxin oxidoreductase subunit beta</fullName>
        <ecNumber evidence="3">1.2.7.11</ecNumber>
        <ecNumber evidence="3">1.2.7.3</ecNumber>
    </submittedName>
</protein>
<feature type="domain" description="Thiamine pyrophosphate enzyme TPP-binding" evidence="2">
    <location>
        <begin position="52"/>
        <end position="198"/>
    </location>
</feature>
<dbReference type="PANTHER" id="PTHR48084">
    <property type="entry name" value="2-OXOGLUTARATE OXIDOREDUCTASE SUBUNIT KORB-RELATED"/>
    <property type="match status" value="1"/>
</dbReference>
<reference evidence="3 4" key="1">
    <citation type="submission" date="2021-03" db="EMBL/GenBank/DDBJ databases">
        <title>Genomic Encyclopedia of Type Strains, Phase IV (KMG-IV): sequencing the most valuable type-strain genomes for metagenomic binning, comparative biology and taxonomic classification.</title>
        <authorList>
            <person name="Goeker M."/>
        </authorList>
    </citation>
    <scope>NUCLEOTIDE SEQUENCE [LARGE SCALE GENOMIC DNA]</scope>
    <source>
        <strain evidence="3 4">DSM 27512</strain>
    </source>
</reference>
<dbReference type="InterPro" id="IPR029061">
    <property type="entry name" value="THDP-binding"/>
</dbReference>
<gene>
    <name evidence="3" type="ORF">J2Z35_001992</name>
</gene>
<dbReference type="EMBL" id="JAGGLI010000023">
    <property type="protein sequence ID" value="MBP2028191.1"/>
    <property type="molecule type" value="Genomic_DNA"/>
</dbReference>
<dbReference type="PANTHER" id="PTHR48084:SF1">
    <property type="entry name" value="2-OXOGLUTARATE SYNTHASE SUBUNIT KORB"/>
    <property type="match status" value="1"/>
</dbReference>
<evidence type="ECO:0000313" key="3">
    <source>
        <dbReference type="EMBL" id="MBP2028191.1"/>
    </source>
</evidence>
<dbReference type="SUPFAM" id="SSF52518">
    <property type="entry name" value="Thiamin diphosphate-binding fold (THDP-binding)"/>
    <property type="match status" value="1"/>
</dbReference>
<name>A0ABS4KLT7_9FIRM</name>
<evidence type="ECO:0000313" key="4">
    <source>
        <dbReference type="Proteomes" id="UP001314903"/>
    </source>
</evidence>
<comment type="caution">
    <text evidence="3">The sequence shown here is derived from an EMBL/GenBank/DDBJ whole genome shotgun (WGS) entry which is preliminary data.</text>
</comment>
<dbReference type="CDD" id="cd03375">
    <property type="entry name" value="TPP_OGFOR"/>
    <property type="match status" value="1"/>
</dbReference>
<keyword evidence="1 3" id="KW-0560">Oxidoreductase</keyword>
<dbReference type="Gene3D" id="3.40.50.970">
    <property type="match status" value="1"/>
</dbReference>